<dbReference type="EMBL" id="CP000267">
    <property type="protein sequence ID" value="ABD70909.1"/>
    <property type="molecule type" value="Genomic_DNA"/>
</dbReference>
<reference evidence="4" key="1">
    <citation type="submission" date="2006-02" db="EMBL/GenBank/DDBJ databases">
        <title>Complete sequence of chromosome of Rhodoferax ferrireducens DSM 15236.</title>
        <authorList>
            <person name="Copeland A."/>
            <person name="Lucas S."/>
            <person name="Lapidus A."/>
            <person name="Barry K."/>
            <person name="Detter J.C."/>
            <person name="Glavina del Rio T."/>
            <person name="Hammon N."/>
            <person name="Israni S."/>
            <person name="Pitluck S."/>
            <person name="Brettin T."/>
            <person name="Bruce D."/>
            <person name="Han C."/>
            <person name="Tapia R."/>
            <person name="Gilna P."/>
            <person name="Kiss H."/>
            <person name="Schmutz J."/>
            <person name="Larimer F."/>
            <person name="Land M."/>
            <person name="Kyrpides N."/>
            <person name="Ivanova N."/>
            <person name="Richardson P."/>
        </authorList>
    </citation>
    <scope>NUCLEOTIDE SEQUENCE [LARGE SCALE GENOMIC DNA]</scope>
    <source>
        <strain evidence="4">ATCC BAA-621 / DSM 15236 / T118</strain>
    </source>
</reference>
<feature type="chain" id="PRO_5004200883" evidence="1">
    <location>
        <begin position="34"/>
        <end position="432"/>
    </location>
</feature>
<dbReference type="NCBIfam" id="TIGR03804">
    <property type="entry name" value="para_beta_helix"/>
    <property type="match status" value="1"/>
</dbReference>
<feature type="domain" description="Carbohydrate-binding/sugar hydrolysis" evidence="2">
    <location>
        <begin position="205"/>
        <end position="372"/>
    </location>
</feature>
<dbReference type="SUPFAM" id="SSF51126">
    <property type="entry name" value="Pectin lyase-like"/>
    <property type="match status" value="1"/>
</dbReference>
<dbReference type="InterPro" id="IPR006633">
    <property type="entry name" value="Carb-bd_sugar_hydrolysis-dom"/>
</dbReference>
<protein>
    <submittedName>
        <fullName evidence="3">Periplasmic copper-binding</fullName>
    </submittedName>
</protein>
<dbReference type="STRING" id="338969.Rfer_3200"/>
<dbReference type="InterPro" id="IPR026464">
    <property type="entry name" value="NosD_copper_fam"/>
</dbReference>
<dbReference type="HOGENOM" id="CLU_041882_0_1_4"/>
<organism evidence="3 4">
    <name type="scientific">Albidiferax ferrireducens (strain ATCC BAA-621 / DSM 15236 / T118)</name>
    <name type="common">Rhodoferax ferrireducens</name>
    <dbReference type="NCBI Taxonomy" id="338969"/>
    <lineage>
        <taxon>Bacteria</taxon>
        <taxon>Pseudomonadati</taxon>
        <taxon>Pseudomonadota</taxon>
        <taxon>Betaproteobacteria</taxon>
        <taxon>Burkholderiales</taxon>
        <taxon>Comamonadaceae</taxon>
        <taxon>Rhodoferax</taxon>
    </lineage>
</organism>
<dbReference type="SMART" id="SM00710">
    <property type="entry name" value="PbH1"/>
    <property type="match status" value="9"/>
</dbReference>
<dbReference type="Gene3D" id="2.160.20.10">
    <property type="entry name" value="Single-stranded right-handed beta-helix, Pectin lyase-like"/>
    <property type="match status" value="2"/>
</dbReference>
<dbReference type="eggNOG" id="COG3420">
    <property type="taxonomic scope" value="Bacteria"/>
</dbReference>
<dbReference type="InterPro" id="IPR006626">
    <property type="entry name" value="PbH1"/>
</dbReference>
<gene>
    <name evidence="3" type="ordered locus">Rfer_3200</name>
</gene>
<feature type="signal peptide" evidence="1">
    <location>
        <begin position="1"/>
        <end position="33"/>
    </location>
</feature>
<evidence type="ECO:0000259" key="2">
    <source>
        <dbReference type="SMART" id="SM00722"/>
    </source>
</evidence>
<dbReference type="Proteomes" id="UP000008332">
    <property type="component" value="Chromosome"/>
</dbReference>
<dbReference type="InterPro" id="IPR007742">
    <property type="entry name" value="NosD_dom"/>
</dbReference>
<dbReference type="NCBIfam" id="TIGR04247">
    <property type="entry name" value="NosD_copper_fam"/>
    <property type="match status" value="1"/>
</dbReference>
<dbReference type="SMR" id="Q21TJ4"/>
<evidence type="ECO:0000313" key="3">
    <source>
        <dbReference type="EMBL" id="ABD70909.1"/>
    </source>
</evidence>
<proteinExistence type="predicted"/>
<dbReference type="AlphaFoldDB" id="Q21TJ4"/>
<dbReference type="RefSeq" id="WP_011465472.1">
    <property type="nucleotide sequence ID" value="NC_007908.1"/>
</dbReference>
<dbReference type="InterPro" id="IPR012334">
    <property type="entry name" value="Pectin_lyas_fold"/>
</dbReference>
<sequence>MPALKHFSAGLALAVRTTALLFASLLVAGVAAAAEIRVHPGDSISAAVARAKPGDTVAIERGRYQDNLRIDKPLKLVGIDRPTISGGLAGDTIRIVSPDVSVEGLIVTDSGDNLTEQNAGIYIQPGSDRAAIKHCDIAYSLFGLWIEGVKDVQVIGNRITGKRDHASAQRGNGIQLYNTTGAQIIGNEISFARDGIYVDVSYHAIFRGNKIHDVRYGTHYMNSHFNTWEDNESYHNRNGLALMMTRNLIVRNNRTWGNSDVGIMLRTIQDSVIEGNVVAGNRRGFFIYDAEYNALHNNLIIDNDVGAHVWAGSIHNEVEGNDFIRNREQVRYVAAKDVPWGVKTGNYWSNYVGWDRDGNGIGDVPYEANDVVDRLVWRLPVVKLLLNSPAIQTLRLIAQQFPLLRSPSIVDGKPHMQPTHSNWSQWIGKQSN</sequence>
<evidence type="ECO:0000313" key="4">
    <source>
        <dbReference type="Proteomes" id="UP000008332"/>
    </source>
</evidence>
<dbReference type="KEGG" id="rfr:Rfer_3200"/>
<accession>Q21TJ4</accession>
<keyword evidence="4" id="KW-1185">Reference proteome</keyword>
<dbReference type="InterPro" id="IPR022441">
    <property type="entry name" value="Para_beta_helix_rpt-2"/>
</dbReference>
<dbReference type="SMART" id="SM00722">
    <property type="entry name" value="CASH"/>
    <property type="match status" value="2"/>
</dbReference>
<feature type="domain" description="Carbohydrate-binding/sugar hydrolysis" evidence="2">
    <location>
        <begin position="51"/>
        <end position="199"/>
    </location>
</feature>
<dbReference type="OrthoDB" id="9767990at2"/>
<name>Q21TJ4_ALBFT</name>
<dbReference type="InterPro" id="IPR011050">
    <property type="entry name" value="Pectin_lyase_fold/virulence"/>
</dbReference>
<evidence type="ECO:0000256" key="1">
    <source>
        <dbReference type="SAM" id="SignalP"/>
    </source>
</evidence>
<dbReference type="Pfam" id="PF05048">
    <property type="entry name" value="NosD"/>
    <property type="match status" value="1"/>
</dbReference>
<keyword evidence="1" id="KW-0732">Signal</keyword>